<comment type="caution">
    <text evidence="2">The sequence shown here is derived from an EMBL/GenBank/DDBJ whole genome shotgun (WGS) entry which is preliminary data.</text>
</comment>
<accession>A0A7W7GNK6</accession>
<protein>
    <recommendedName>
        <fullName evidence="4">DUF4192 domain-containing protein</fullName>
    </recommendedName>
</protein>
<dbReference type="Proteomes" id="UP000540191">
    <property type="component" value="Unassembled WGS sequence"/>
</dbReference>
<proteinExistence type="predicted"/>
<dbReference type="Pfam" id="PF13830">
    <property type="entry name" value="DUF4192"/>
    <property type="match status" value="1"/>
</dbReference>
<evidence type="ECO:0000256" key="1">
    <source>
        <dbReference type="SAM" id="MobiDB-lite"/>
    </source>
</evidence>
<organism evidence="2 3">
    <name type="scientific">Micrococcus cohnii</name>
    <dbReference type="NCBI Taxonomy" id="993416"/>
    <lineage>
        <taxon>Bacteria</taxon>
        <taxon>Bacillati</taxon>
        <taxon>Actinomycetota</taxon>
        <taxon>Actinomycetes</taxon>
        <taxon>Micrococcales</taxon>
        <taxon>Micrococcaceae</taxon>
        <taxon>Micrococcus</taxon>
    </lineage>
</organism>
<dbReference type="InterPro" id="IPR025447">
    <property type="entry name" value="DUF4192"/>
</dbReference>
<evidence type="ECO:0008006" key="4">
    <source>
        <dbReference type="Google" id="ProtNLM"/>
    </source>
</evidence>
<evidence type="ECO:0000313" key="3">
    <source>
        <dbReference type="Proteomes" id="UP000540191"/>
    </source>
</evidence>
<gene>
    <name evidence="2" type="ORF">HDA30_000912</name>
</gene>
<dbReference type="AlphaFoldDB" id="A0A7W7GNK6"/>
<dbReference type="EMBL" id="JACHNA010000001">
    <property type="protein sequence ID" value="MBB4735404.1"/>
    <property type="molecule type" value="Genomic_DNA"/>
</dbReference>
<sequence>MSAQAQPVSDSSTTVSARGVDDLLGFVGHTFGGLPVDSVVMISLSGSRLRAGVRFDAPDPAACTGAGLREWAQTAAGTLARDTGADACLALLIEPAAGPRPHRPLAARIREAFADAGVPVAAAWVVSEGMSWAWTAQGEGIDVGPDAQPRPLRDPRLSTVSLAMTMQGSVFADVPESERVPTPVAGRPGWPAPQAHDAADAMCWLDTWADVLASDREAGPVLLRRLAAPLVHRGWRDALVALAVAGPQPPGAVQARSEGQPGRQSRTSEPSVAAVSGGLASLYLADTGVRPCWEWLDQLRRLLREIAEHAPAEVAVEALAVAGWVSWARGHGSAAAAHLQSALRADPGHTLSRLLAQLLRRGEVAGWACDPRTAWRPESASRVDPVA</sequence>
<feature type="region of interest" description="Disordered" evidence="1">
    <location>
        <begin position="249"/>
        <end position="271"/>
    </location>
</feature>
<name>A0A7W7GNK6_9MICC</name>
<reference evidence="2 3" key="1">
    <citation type="submission" date="2020-08" db="EMBL/GenBank/DDBJ databases">
        <title>Sequencing the genomes of 1000 actinobacteria strains.</title>
        <authorList>
            <person name="Klenk H.-P."/>
        </authorList>
    </citation>
    <scope>NUCLEOTIDE SEQUENCE [LARGE SCALE GENOMIC DNA]</scope>
    <source>
        <strain evidence="2 3">DSM 23974</strain>
    </source>
</reference>
<evidence type="ECO:0000313" key="2">
    <source>
        <dbReference type="EMBL" id="MBB4735404.1"/>
    </source>
</evidence>
<keyword evidence="3" id="KW-1185">Reference proteome</keyword>
<dbReference type="RefSeq" id="WP_158496043.1">
    <property type="nucleotide sequence ID" value="NZ_JACHNA010000001.1"/>
</dbReference>